<reference evidence="9" key="1">
    <citation type="submission" date="2022-10" db="EMBL/GenBank/DDBJ databases">
        <authorList>
            <person name="Yu W.X."/>
        </authorList>
    </citation>
    <scope>NUCLEOTIDE SEQUENCE</scope>
    <source>
        <strain evidence="9">D04</strain>
    </source>
</reference>
<dbReference type="RefSeq" id="WP_301201018.1">
    <property type="nucleotide sequence ID" value="NZ_JAPDPI010000035.1"/>
</dbReference>
<feature type="transmembrane region" description="Helical" evidence="7">
    <location>
        <begin position="47"/>
        <end position="70"/>
    </location>
</feature>
<comment type="subcellular location">
    <subcellularLocation>
        <location evidence="1">Cell membrane</location>
        <topology evidence="1">Multi-pass membrane protein</topology>
    </subcellularLocation>
    <subcellularLocation>
        <location evidence="6">Membrane</location>
        <topology evidence="6">Multi-pass membrane protein</topology>
    </subcellularLocation>
</comment>
<feature type="transmembrane region" description="Helical" evidence="7">
    <location>
        <begin position="14"/>
        <end position="35"/>
    </location>
</feature>
<keyword evidence="10" id="KW-1185">Reference proteome</keyword>
<evidence type="ECO:0000313" key="9">
    <source>
        <dbReference type="EMBL" id="MCW3807020.1"/>
    </source>
</evidence>
<keyword evidence="6" id="KW-0813">Transport</keyword>
<organism evidence="9 10">
    <name type="scientific">Plebeiibacterium marinum</name>
    <dbReference type="NCBI Taxonomy" id="2992111"/>
    <lineage>
        <taxon>Bacteria</taxon>
        <taxon>Pseudomonadati</taxon>
        <taxon>Bacteroidota</taxon>
        <taxon>Bacteroidia</taxon>
        <taxon>Marinilabiliales</taxon>
        <taxon>Marinilabiliaceae</taxon>
        <taxon>Plebeiibacterium</taxon>
    </lineage>
</organism>
<evidence type="ECO:0000256" key="7">
    <source>
        <dbReference type="SAM" id="Phobius"/>
    </source>
</evidence>
<evidence type="ECO:0000256" key="5">
    <source>
        <dbReference type="ARBA" id="ARBA00023136"/>
    </source>
</evidence>
<dbReference type="GO" id="GO:0015031">
    <property type="term" value="P:protein transport"/>
    <property type="evidence" value="ECO:0007669"/>
    <property type="project" value="UniProtKB-KW"/>
</dbReference>
<evidence type="ECO:0000313" key="10">
    <source>
        <dbReference type="Proteomes" id="UP001207408"/>
    </source>
</evidence>
<gene>
    <name evidence="9" type="ORF">OM074_15390</name>
</gene>
<dbReference type="InterPro" id="IPR002898">
    <property type="entry name" value="MotA_ExbB_proton_chnl"/>
</dbReference>
<evidence type="ECO:0000256" key="1">
    <source>
        <dbReference type="ARBA" id="ARBA00004651"/>
    </source>
</evidence>
<keyword evidence="4 7" id="KW-1133">Transmembrane helix</keyword>
<sequence length="131" mass="14278">MSALFDKFNDGGPIFSYPIMIMLLIVVFLIVKGFIQGNNNGKTIALLKSVGWFALAWGFLGRTFGLIVAFDNVASRGELTPSLLAEGLKMAILGPLFAIIVFIIARAGVIFFLSMHKKGDFHPDGKLKTDL</sequence>
<keyword evidence="2" id="KW-1003">Cell membrane</keyword>
<evidence type="ECO:0000256" key="2">
    <source>
        <dbReference type="ARBA" id="ARBA00022475"/>
    </source>
</evidence>
<name>A0AAE3SKM6_9BACT</name>
<comment type="caution">
    <text evidence="9">The sequence shown here is derived from an EMBL/GenBank/DDBJ whole genome shotgun (WGS) entry which is preliminary data.</text>
</comment>
<evidence type="ECO:0000259" key="8">
    <source>
        <dbReference type="Pfam" id="PF01618"/>
    </source>
</evidence>
<keyword evidence="5 7" id="KW-0472">Membrane</keyword>
<evidence type="ECO:0000256" key="6">
    <source>
        <dbReference type="RuleBase" id="RU004057"/>
    </source>
</evidence>
<comment type="similarity">
    <text evidence="6">Belongs to the exbB/tolQ family.</text>
</comment>
<dbReference type="Pfam" id="PF01618">
    <property type="entry name" value="MotA_ExbB"/>
    <property type="match status" value="1"/>
</dbReference>
<accession>A0AAE3SKM6</accession>
<dbReference type="GO" id="GO:0005886">
    <property type="term" value="C:plasma membrane"/>
    <property type="evidence" value="ECO:0007669"/>
    <property type="project" value="UniProtKB-SubCell"/>
</dbReference>
<keyword evidence="6" id="KW-0653">Protein transport</keyword>
<dbReference type="Proteomes" id="UP001207408">
    <property type="component" value="Unassembled WGS sequence"/>
</dbReference>
<feature type="transmembrane region" description="Helical" evidence="7">
    <location>
        <begin position="90"/>
        <end position="113"/>
    </location>
</feature>
<dbReference type="EMBL" id="JAPDPI010000035">
    <property type="protein sequence ID" value="MCW3807020.1"/>
    <property type="molecule type" value="Genomic_DNA"/>
</dbReference>
<evidence type="ECO:0000256" key="4">
    <source>
        <dbReference type="ARBA" id="ARBA00022989"/>
    </source>
</evidence>
<evidence type="ECO:0000256" key="3">
    <source>
        <dbReference type="ARBA" id="ARBA00022692"/>
    </source>
</evidence>
<proteinExistence type="inferred from homology"/>
<feature type="domain" description="MotA/TolQ/ExbB proton channel" evidence="8">
    <location>
        <begin position="42"/>
        <end position="105"/>
    </location>
</feature>
<dbReference type="AlphaFoldDB" id="A0AAE3SKM6"/>
<protein>
    <submittedName>
        <fullName evidence="9">MotA/TolQ/ExbB proton channel family protein</fullName>
    </submittedName>
</protein>
<keyword evidence="3 7" id="KW-0812">Transmembrane</keyword>